<dbReference type="GO" id="GO:0004175">
    <property type="term" value="F:endopeptidase activity"/>
    <property type="evidence" value="ECO:0007669"/>
    <property type="project" value="UniProtKB-ARBA"/>
</dbReference>
<dbReference type="PANTHER" id="PTHR36435">
    <property type="entry name" value="SLR1288 PROTEIN"/>
    <property type="match status" value="1"/>
</dbReference>
<dbReference type="GO" id="GO:0080120">
    <property type="term" value="P:CAAX-box protein maturation"/>
    <property type="evidence" value="ECO:0007669"/>
    <property type="project" value="UniProtKB-ARBA"/>
</dbReference>
<keyword evidence="5" id="KW-1185">Reference proteome</keyword>
<dbReference type="RefSeq" id="WP_175592678.1">
    <property type="nucleotide sequence ID" value="NZ_JABWGN010000011.1"/>
</dbReference>
<feature type="compositionally biased region" description="Gly residues" evidence="1">
    <location>
        <begin position="29"/>
        <end position="41"/>
    </location>
</feature>
<gene>
    <name evidence="4" type="ORF">HTZ77_27880</name>
</gene>
<accession>A0A7Y6M4W8</accession>
<keyword evidence="2" id="KW-0472">Membrane</keyword>
<feature type="domain" description="CAAX prenyl protease 2/Lysostaphin resistance protein A-like" evidence="3">
    <location>
        <begin position="228"/>
        <end position="317"/>
    </location>
</feature>
<dbReference type="Proteomes" id="UP000586042">
    <property type="component" value="Unassembled WGS sequence"/>
</dbReference>
<dbReference type="GO" id="GO:0006508">
    <property type="term" value="P:proteolysis"/>
    <property type="evidence" value="ECO:0007669"/>
    <property type="project" value="UniProtKB-KW"/>
</dbReference>
<reference evidence="4 5" key="1">
    <citation type="submission" date="2020-06" db="EMBL/GenBank/DDBJ databases">
        <title>Nonomuraea sp. SMC257, a novel actinomycete isolated from soil.</title>
        <authorList>
            <person name="Chanama M."/>
        </authorList>
    </citation>
    <scope>NUCLEOTIDE SEQUENCE [LARGE SCALE GENOMIC DNA]</scope>
    <source>
        <strain evidence="4 5">SMC257</strain>
    </source>
</reference>
<dbReference type="EMBL" id="JABWGN010000011">
    <property type="protein sequence ID" value="NUW35223.1"/>
    <property type="molecule type" value="Genomic_DNA"/>
</dbReference>
<evidence type="ECO:0000256" key="1">
    <source>
        <dbReference type="SAM" id="MobiDB-lite"/>
    </source>
</evidence>
<keyword evidence="4" id="KW-0482">Metalloprotease</keyword>
<feature type="transmembrane region" description="Helical" evidence="2">
    <location>
        <begin position="219"/>
        <end position="238"/>
    </location>
</feature>
<dbReference type="GO" id="GO:0008237">
    <property type="term" value="F:metallopeptidase activity"/>
    <property type="evidence" value="ECO:0007669"/>
    <property type="project" value="UniProtKB-KW"/>
</dbReference>
<proteinExistence type="predicted"/>
<keyword evidence="4" id="KW-0378">Hydrolase</keyword>
<evidence type="ECO:0000313" key="4">
    <source>
        <dbReference type="EMBL" id="NUW35223.1"/>
    </source>
</evidence>
<name>A0A7Y6M4W8_9ACTN</name>
<keyword evidence="2" id="KW-0812">Transmembrane</keyword>
<keyword evidence="4" id="KW-0645">Protease</keyword>
<evidence type="ECO:0000256" key="2">
    <source>
        <dbReference type="SAM" id="Phobius"/>
    </source>
</evidence>
<feature type="transmembrane region" description="Helical" evidence="2">
    <location>
        <begin position="140"/>
        <end position="163"/>
    </location>
</feature>
<dbReference type="Pfam" id="PF02517">
    <property type="entry name" value="Rce1-like"/>
    <property type="match status" value="1"/>
</dbReference>
<dbReference type="InterPro" id="IPR052710">
    <property type="entry name" value="CAAX_protease"/>
</dbReference>
<feature type="transmembrane region" description="Helical" evidence="2">
    <location>
        <begin position="183"/>
        <end position="207"/>
    </location>
</feature>
<feature type="region of interest" description="Disordered" evidence="1">
    <location>
        <begin position="1"/>
        <end position="59"/>
    </location>
</feature>
<feature type="transmembrane region" description="Helical" evidence="2">
    <location>
        <begin position="96"/>
        <end position="120"/>
    </location>
</feature>
<keyword evidence="2" id="KW-1133">Transmembrane helix</keyword>
<evidence type="ECO:0000259" key="3">
    <source>
        <dbReference type="Pfam" id="PF02517"/>
    </source>
</evidence>
<feature type="transmembrane region" description="Helical" evidence="2">
    <location>
        <begin position="337"/>
        <end position="360"/>
    </location>
</feature>
<dbReference type="PANTHER" id="PTHR36435:SF1">
    <property type="entry name" value="CAAX AMINO TERMINAL PROTEASE FAMILY PROTEIN"/>
    <property type="match status" value="1"/>
</dbReference>
<dbReference type="InterPro" id="IPR003675">
    <property type="entry name" value="Rce1/LyrA-like_dom"/>
</dbReference>
<protein>
    <submittedName>
        <fullName evidence="4">CPBP family intramembrane metalloprotease</fullName>
    </submittedName>
</protein>
<organism evidence="4 5">
    <name type="scientific">Nonomuraea montanisoli</name>
    <dbReference type="NCBI Taxonomy" id="2741721"/>
    <lineage>
        <taxon>Bacteria</taxon>
        <taxon>Bacillati</taxon>
        <taxon>Actinomycetota</taxon>
        <taxon>Actinomycetes</taxon>
        <taxon>Streptosporangiales</taxon>
        <taxon>Streptosporangiaceae</taxon>
        <taxon>Nonomuraea</taxon>
    </lineage>
</organism>
<comment type="caution">
    <text evidence="4">The sequence shown here is derived from an EMBL/GenBank/DDBJ whole genome shotgun (WGS) entry which is preliminary data.</text>
</comment>
<sequence length="370" mass="37968">MQENAGPQPPAPGPEGPSYGAAPAPPYGGRPGDAPYGGGPGVSPYAGQPGVSPYPGQPPYPGAALPQPVPWFAPTPSGARYDHLARTPLARPWREIVGTLTVAVGFVVVGVVVVLAGSVLAALAGLPMPITPDETFGDPVFGMAVLLLSIAAVLPLVFGTAALVQRRRPGTLSSVAGRLRWPWLLWCAGLAVLALVLGQAAQAAALALTGEDTSDMFGWAGWTEFLPALVVIVLLVPFQAAAEEYIFRGWVLQAVGAHVRNPVWAIVLGAALFASLHGYTGAGIVDVFAFGAVMGWLAVRTGGLEAPIALHVVNNMMAFGLSAAAGNLDQALRQGAVPWQALAGTVVQLGVFAGGVLYLAKKRSINVFSG</sequence>
<evidence type="ECO:0000313" key="5">
    <source>
        <dbReference type="Proteomes" id="UP000586042"/>
    </source>
</evidence>
<dbReference type="AlphaFoldDB" id="A0A7Y6M4W8"/>